<keyword evidence="1" id="KW-0812">Transmembrane</keyword>
<feature type="transmembrane region" description="Helical" evidence="1">
    <location>
        <begin position="32"/>
        <end position="53"/>
    </location>
</feature>
<name>A0A921DWJ2_9STAP</name>
<keyword evidence="1" id="KW-1133">Transmembrane helix</keyword>
<organism evidence="2 3">
    <name type="scientific">Aliicoccus persicus</name>
    <dbReference type="NCBI Taxonomy" id="930138"/>
    <lineage>
        <taxon>Bacteria</taxon>
        <taxon>Bacillati</taxon>
        <taxon>Bacillota</taxon>
        <taxon>Bacilli</taxon>
        <taxon>Bacillales</taxon>
        <taxon>Staphylococcaceae</taxon>
        <taxon>Aliicoccus</taxon>
    </lineage>
</organism>
<protein>
    <submittedName>
        <fullName evidence="2">Uncharacterized protein</fullName>
    </submittedName>
</protein>
<sequence length="54" mass="6262">MYVILIAATLVLIIIEFVLFTQFLYRKKSNLLKPIVIVFILIAILAFILITAFY</sequence>
<evidence type="ECO:0000313" key="3">
    <source>
        <dbReference type="Proteomes" id="UP000763505"/>
    </source>
</evidence>
<dbReference type="AlphaFoldDB" id="A0A921DWJ2"/>
<feature type="transmembrane region" description="Helical" evidence="1">
    <location>
        <begin position="6"/>
        <end position="25"/>
    </location>
</feature>
<comment type="caution">
    <text evidence="2">The sequence shown here is derived from an EMBL/GenBank/DDBJ whole genome shotgun (WGS) entry which is preliminary data.</text>
</comment>
<proteinExistence type="predicted"/>
<reference evidence="2" key="2">
    <citation type="submission" date="2021-09" db="EMBL/GenBank/DDBJ databases">
        <authorList>
            <person name="Gilroy R."/>
        </authorList>
    </citation>
    <scope>NUCLEOTIDE SEQUENCE</scope>
    <source>
        <strain evidence="2">6019</strain>
    </source>
</reference>
<keyword evidence="1" id="KW-0472">Membrane</keyword>
<gene>
    <name evidence="2" type="ORF">K8V35_03705</name>
</gene>
<dbReference type="EMBL" id="DYYI01000037">
    <property type="protein sequence ID" value="HJE19442.1"/>
    <property type="molecule type" value="Genomic_DNA"/>
</dbReference>
<reference evidence="2" key="1">
    <citation type="journal article" date="2021" name="PeerJ">
        <title>Extensive microbial diversity within the chicken gut microbiome revealed by metagenomics and culture.</title>
        <authorList>
            <person name="Gilroy R."/>
            <person name="Ravi A."/>
            <person name="Getino M."/>
            <person name="Pursley I."/>
            <person name="Horton D.L."/>
            <person name="Alikhan N.F."/>
            <person name="Baker D."/>
            <person name="Gharbi K."/>
            <person name="Hall N."/>
            <person name="Watson M."/>
            <person name="Adriaenssens E.M."/>
            <person name="Foster-Nyarko E."/>
            <person name="Jarju S."/>
            <person name="Secka A."/>
            <person name="Antonio M."/>
            <person name="Oren A."/>
            <person name="Chaudhuri R.R."/>
            <person name="La Ragione R."/>
            <person name="Hildebrand F."/>
            <person name="Pallen M.J."/>
        </authorList>
    </citation>
    <scope>NUCLEOTIDE SEQUENCE</scope>
    <source>
        <strain evidence="2">6019</strain>
    </source>
</reference>
<dbReference type="Proteomes" id="UP000763505">
    <property type="component" value="Unassembled WGS sequence"/>
</dbReference>
<evidence type="ECO:0000313" key="2">
    <source>
        <dbReference type="EMBL" id="HJE19442.1"/>
    </source>
</evidence>
<accession>A0A921DWJ2</accession>
<evidence type="ECO:0000256" key="1">
    <source>
        <dbReference type="SAM" id="Phobius"/>
    </source>
</evidence>